<dbReference type="Proteomes" id="UP001631969">
    <property type="component" value="Unassembled WGS sequence"/>
</dbReference>
<keyword evidence="2" id="KW-1185">Reference proteome</keyword>
<accession>A0ACC7P0L7</accession>
<comment type="caution">
    <text evidence="1">The sequence shown here is derived from an EMBL/GenBank/DDBJ whole genome shotgun (WGS) entry which is preliminary data.</text>
</comment>
<sequence>MQQAIAVLDSGVGGLTVASEIMRQLPKEEILYFGDTARAPYGPRTPGEVLMFTRQIIDFLLLYRPKMIVLACNTATAAALAPLQASIAIPVVGVIQPGARAAIKHSRTRSVGVIGTTGTIRSGAYEEALRRIAPDIDVVSLACPSFVPLVEEGRYQSEEAQLAVYEALAPLRGLALDCLILGCTHYPFLRSYIAECMGKSVALINSADETAREISTILYSQHLENRSRIKPRHRFFCSGSHSLFRTIAESWLGIPVPVSRVDMPVIQMVNP</sequence>
<keyword evidence="1" id="KW-0413">Isomerase</keyword>
<gene>
    <name evidence="1" type="primary">racE</name>
    <name evidence="1" type="ORF">ACI1P1_19485</name>
</gene>
<protein>
    <submittedName>
        <fullName evidence="1">Glutamate racemase</fullName>
        <ecNumber evidence="1">5.1.1.3</ecNumber>
    </submittedName>
</protein>
<dbReference type="EC" id="5.1.1.3" evidence="1"/>
<name>A0ACC7P0L7_9BACL</name>
<reference evidence="1" key="1">
    <citation type="submission" date="2024-12" db="EMBL/GenBank/DDBJ databases">
        <authorList>
            <person name="Wu N."/>
        </authorList>
    </citation>
    <scope>NUCLEOTIDE SEQUENCE</scope>
    <source>
        <strain evidence="1">P15</strain>
    </source>
</reference>
<organism evidence="1 2">
    <name type="scientific">Paenibacillus mesotrionivorans</name>
    <dbReference type="NCBI Taxonomy" id="3160968"/>
    <lineage>
        <taxon>Bacteria</taxon>
        <taxon>Bacillati</taxon>
        <taxon>Bacillota</taxon>
        <taxon>Bacilli</taxon>
        <taxon>Bacillales</taxon>
        <taxon>Paenibacillaceae</taxon>
        <taxon>Paenibacillus</taxon>
    </lineage>
</organism>
<dbReference type="EMBL" id="JBJURJ010000013">
    <property type="protein sequence ID" value="MFM9330488.1"/>
    <property type="molecule type" value="Genomic_DNA"/>
</dbReference>
<proteinExistence type="predicted"/>
<evidence type="ECO:0000313" key="2">
    <source>
        <dbReference type="Proteomes" id="UP001631969"/>
    </source>
</evidence>
<evidence type="ECO:0000313" key="1">
    <source>
        <dbReference type="EMBL" id="MFM9330488.1"/>
    </source>
</evidence>